<dbReference type="PANTHER" id="PTHR28087">
    <property type="entry name" value="ATPASE SYNTHESIS PROTEIN 25, MITOCHONDRIAL"/>
    <property type="match status" value="1"/>
</dbReference>
<keyword evidence="6 8" id="KW-0496">Mitochondrion</keyword>
<evidence type="ECO:0000256" key="7">
    <source>
        <dbReference type="ARBA" id="ARBA00023136"/>
    </source>
</evidence>
<feature type="compositionally biased region" description="Polar residues" evidence="9">
    <location>
        <begin position="27"/>
        <end position="48"/>
    </location>
</feature>
<evidence type="ECO:0000256" key="1">
    <source>
        <dbReference type="ARBA" id="ARBA00003470"/>
    </source>
</evidence>
<dbReference type="PANTHER" id="PTHR28087:SF1">
    <property type="entry name" value="ATPASE SYNTHESIS PROTEIN 25, MITOCHONDRIAL"/>
    <property type="match status" value="1"/>
</dbReference>
<sequence length="449" mass="50310">MSLPRAISSSLRCSRCPRTLLRPVPATTASNGTLLPRTSQTSRPSQCRAQPFSATARRREDNTTINPMDTNYQDGNISVQEDPLEEDSLEEALEKYLDEEDSFDLGEPMNTSSPALPTDPSIPWYLQPQHARLPPQSDLPLQTLPELPLHPPPLLQPLLEHISLVLGLDDLTLLDLRKLDPPPALGSKLIMIMGTARSEKHLHVSADRFCRWLRREHGLKPNPAGLLGRNELKIKLRRKAKRMKMLANVGGGTVDLTNLDDGIRTGWICCTVGRLDAHPEDTHIPGANVEDFVGFRDVKTGVNVVVQMFTSEKRDEIDLETLWSGVLRTKDREDAKADQLLLETLELSEEERAEKEAEREKELAKQEAERNAELERKTIQDAKDYAAEIDRRKPIPRPHRSTDSPGRVRPAAPMYTGPSRGDAFPVSGSTSQRQMRRLHTVGLWCSPAL</sequence>
<proteinExistence type="inferred from homology"/>
<comment type="subcellular location">
    <subcellularLocation>
        <location evidence="2 8">Mitochondrion inner membrane</location>
        <topology evidence="2 8">Peripheral membrane protein</topology>
        <orientation evidence="2 8">Matrix side</orientation>
    </subcellularLocation>
</comment>
<dbReference type="InterPro" id="IPR040152">
    <property type="entry name" value="Atp25"/>
</dbReference>
<evidence type="ECO:0000313" key="11">
    <source>
        <dbReference type="Proteomes" id="UP000799779"/>
    </source>
</evidence>
<name>A0A6A5VWI8_9PLEO</name>
<evidence type="ECO:0000256" key="9">
    <source>
        <dbReference type="SAM" id="MobiDB-lite"/>
    </source>
</evidence>
<reference evidence="10" key="1">
    <citation type="journal article" date="2020" name="Stud. Mycol.">
        <title>101 Dothideomycetes genomes: a test case for predicting lifestyles and emergence of pathogens.</title>
        <authorList>
            <person name="Haridas S."/>
            <person name="Albert R."/>
            <person name="Binder M."/>
            <person name="Bloem J."/>
            <person name="Labutti K."/>
            <person name="Salamov A."/>
            <person name="Andreopoulos B."/>
            <person name="Baker S."/>
            <person name="Barry K."/>
            <person name="Bills G."/>
            <person name="Bluhm B."/>
            <person name="Cannon C."/>
            <person name="Castanera R."/>
            <person name="Culley D."/>
            <person name="Daum C."/>
            <person name="Ezra D."/>
            <person name="Gonzalez J."/>
            <person name="Henrissat B."/>
            <person name="Kuo A."/>
            <person name="Liang C."/>
            <person name="Lipzen A."/>
            <person name="Lutzoni F."/>
            <person name="Magnuson J."/>
            <person name="Mondo S."/>
            <person name="Nolan M."/>
            <person name="Ohm R."/>
            <person name="Pangilinan J."/>
            <person name="Park H.-J."/>
            <person name="Ramirez L."/>
            <person name="Alfaro M."/>
            <person name="Sun H."/>
            <person name="Tritt A."/>
            <person name="Yoshinaga Y."/>
            <person name="Zwiers L.-H."/>
            <person name="Turgeon B."/>
            <person name="Goodwin S."/>
            <person name="Spatafora J."/>
            <person name="Crous P."/>
            <person name="Grigoriev I."/>
        </authorList>
    </citation>
    <scope>NUCLEOTIDE SEQUENCE</scope>
    <source>
        <strain evidence="10">CBS 123094</strain>
    </source>
</reference>
<feature type="region of interest" description="Disordered" evidence="9">
    <location>
        <begin position="349"/>
        <end position="432"/>
    </location>
</feature>
<evidence type="ECO:0000256" key="8">
    <source>
        <dbReference type="RuleBase" id="RU367062"/>
    </source>
</evidence>
<keyword evidence="5 8" id="KW-0809">Transit peptide</keyword>
<protein>
    <recommendedName>
        <fullName evidence="8">ATPase synthesis protein 25</fullName>
    </recommendedName>
</protein>
<dbReference type="AlphaFoldDB" id="A0A6A5VWI8"/>
<dbReference type="Gene3D" id="3.30.460.10">
    <property type="entry name" value="Beta Polymerase, domain 2"/>
    <property type="match status" value="1"/>
</dbReference>
<organism evidence="10 11">
    <name type="scientific">Amniculicola lignicola CBS 123094</name>
    <dbReference type="NCBI Taxonomy" id="1392246"/>
    <lineage>
        <taxon>Eukaryota</taxon>
        <taxon>Fungi</taxon>
        <taxon>Dikarya</taxon>
        <taxon>Ascomycota</taxon>
        <taxon>Pezizomycotina</taxon>
        <taxon>Dothideomycetes</taxon>
        <taxon>Pleosporomycetidae</taxon>
        <taxon>Pleosporales</taxon>
        <taxon>Amniculicolaceae</taxon>
        <taxon>Amniculicola</taxon>
    </lineage>
</organism>
<accession>A0A6A5VWI8</accession>
<feature type="compositionally biased region" description="Basic and acidic residues" evidence="9">
    <location>
        <begin position="350"/>
        <end position="393"/>
    </location>
</feature>
<comment type="function">
    <text evidence="8">Mitochondrial mRNA stabilization factor.</text>
</comment>
<dbReference type="GO" id="GO:0048255">
    <property type="term" value="P:mRNA stabilization"/>
    <property type="evidence" value="ECO:0007669"/>
    <property type="project" value="TreeGrafter"/>
</dbReference>
<evidence type="ECO:0000256" key="5">
    <source>
        <dbReference type="ARBA" id="ARBA00022946"/>
    </source>
</evidence>
<dbReference type="GO" id="GO:0005743">
    <property type="term" value="C:mitochondrial inner membrane"/>
    <property type="evidence" value="ECO:0007669"/>
    <property type="project" value="UniProtKB-SubCell"/>
</dbReference>
<evidence type="ECO:0000256" key="4">
    <source>
        <dbReference type="ARBA" id="ARBA00022792"/>
    </source>
</evidence>
<feature type="region of interest" description="Disordered" evidence="9">
    <location>
        <begin position="23"/>
        <end position="86"/>
    </location>
</feature>
<keyword evidence="7 8" id="KW-0472">Membrane</keyword>
<dbReference type="FunFam" id="3.30.460.10:FF:000044">
    <property type="entry name" value="ATPase synthesis protein 25, mitochondrial"/>
    <property type="match status" value="1"/>
</dbReference>
<dbReference type="GO" id="GO:0140053">
    <property type="term" value="P:mitochondrial gene expression"/>
    <property type="evidence" value="ECO:0007669"/>
    <property type="project" value="UniProtKB-UniRule"/>
</dbReference>
<evidence type="ECO:0000256" key="3">
    <source>
        <dbReference type="ARBA" id="ARBA00010787"/>
    </source>
</evidence>
<comment type="function">
    <text evidence="1">Probable mitochondrial mRNA stabilization factor.</text>
</comment>
<gene>
    <name evidence="10" type="ORF">P154DRAFT_527902</name>
</gene>
<dbReference type="Proteomes" id="UP000799779">
    <property type="component" value="Unassembled WGS sequence"/>
</dbReference>
<keyword evidence="11" id="KW-1185">Reference proteome</keyword>
<evidence type="ECO:0000313" key="10">
    <source>
        <dbReference type="EMBL" id="KAF1993227.1"/>
    </source>
</evidence>
<evidence type="ECO:0000256" key="2">
    <source>
        <dbReference type="ARBA" id="ARBA00004443"/>
    </source>
</evidence>
<feature type="compositionally biased region" description="Polar residues" evidence="9">
    <location>
        <begin position="63"/>
        <end position="79"/>
    </location>
</feature>
<dbReference type="InterPro" id="IPR043519">
    <property type="entry name" value="NT_sf"/>
</dbReference>
<dbReference type="EMBL" id="ML977718">
    <property type="protein sequence ID" value="KAF1993227.1"/>
    <property type="molecule type" value="Genomic_DNA"/>
</dbReference>
<comment type="similarity">
    <text evidence="3 8">Belongs to the ATP25 family.</text>
</comment>
<keyword evidence="4 8" id="KW-0999">Mitochondrion inner membrane</keyword>
<dbReference type="OrthoDB" id="107372at2759"/>
<evidence type="ECO:0000256" key="6">
    <source>
        <dbReference type="ARBA" id="ARBA00023128"/>
    </source>
</evidence>